<feature type="domain" description="DUF6314" evidence="1">
    <location>
        <begin position="2"/>
        <end position="94"/>
    </location>
</feature>
<protein>
    <recommendedName>
        <fullName evidence="1">DUF6314 domain-containing protein</fullName>
    </recommendedName>
</protein>
<comment type="caution">
    <text evidence="2">The sequence shown here is derived from an EMBL/GenBank/DDBJ whole genome shotgun (WGS) entry which is preliminary data.</text>
</comment>
<dbReference type="InterPro" id="IPR045632">
    <property type="entry name" value="DUF6314"/>
</dbReference>
<evidence type="ECO:0000313" key="2">
    <source>
        <dbReference type="EMBL" id="EQD50100.1"/>
    </source>
</evidence>
<dbReference type="AlphaFoldDB" id="T1B7D8"/>
<evidence type="ECO:0000259" key="1">
    <source>
        <dbReference type="Pfam" id="PF19834"/>
    </source>
</evidence>
<sequence length="95" mass="10993">MNESGELRFGNYAGQARRHLEFRRLDASAVSVNFVDGRHFVDLDLRKGIWRSEHLCGSDNYEIVTLVLSADTFQERWRVRGSAKQYDAVTNFARL</sequence>
<proteinExistence type="predicted"/>
<dbReference type="Pfam" id="PF19834">
    <property type="entry name" value="DUF6314"/>
    <property type="match status" value="1"/>
</dbReference>
<gene>
    <name evidence="2" type="ORF">B1A_13562</name>
</gene>
<name>T1B7D8_9ZZZZ</name>
<accession>T1B7D8</accession>
<reference evidence="2" key="2">
    <citation type="journal article" date="2014" name="ISME J.">
        <title>Microbial stratification in low pH oxic and suboxic macroscopic growths along an acid mine drainage.</title>
        <authorList>
            <person name="Mendez-Garcia C."/>
            <person name="Mesa V."/>
            <person name="Sprenger R.R."/>
            <person name="Richter M."/>
            <person name="Diez M.S."/>
            <person name="Solano J."/>
            <person name="Bargiela R."/>
            <person name="Golyshina O.V."/>
            <person name="Manteca A."/>
            <person name="Ramos J.L."/>
            <person name="Gallego J.R."/>
            <person name="Llorente I."/>
            <person name="Martins Dos Santos V.A."/>
            <person name="Jensen O.N."/>
            <person name="Pelaez A.I."/>
            <person name="Sanchez J."/>
            <person name="Ferrer M."/>
        </authorList>
    </citation>
    <scope>NUCLEOTIDE SEQUENCE</scope>
</reference>
<reference evidence="2" key="1">
    <citation type="submission" date="2013-08" db="EMBL/GenBank/DDBJ databases">
        <authorList>
            <person name="Mendez C."/>
            <person name="Richter M."/>
            <person name="Ferrer M."/>
            <person name="Sanchez J."/>
        </authorList>
    </citation>
    <scope>NUCLEOTIDE SEQUENCE</scope>
</reference>
<organism evidence="2">
    <name type="scientific">mine drainage metagenome</name>
    <dbReference type="NCBI Taxonomy" id="410659"/>
    <lineage>
        <taxon>unclassified sequences</taxon>
        <taxon>metagenomes</taxon>
        <taxon>ecological metagenomes</taxon>
    </lineage>
</organism>
<dbReference type="EMBL" id="AUZX01009927">
    <property type="protein sequence ID" value="EQD50100.1"/>
    <property type="molecule type" value="Genomic_DNA"/>
</dbReference>